<evidence type="ECO:0000256" key="1">
    <source>
        <dbReference type="SAM" id="MobiDB-lite"/>
    </source>
</evidence>
<accession>A0A3Q9UY88</accession>
<feature type="transmembrane region" description="Helical" evidence="2">
    <location>
        <begin position="22"/>
        <end position="42"/>
    </location>
</feature>
<dbReference type="InterPro" id="IPR021449">
    <property type="entry name" value="DUF3099"/>
</dbReference>
<dbReference type="Pfam" id="PF11298">
    <property type="entry name" value="DUF3099"/>
    <property type="match status" value="1"/>
</dbReference>
<proteinExistence type="predicted"/>
<dbReference type="AlphaFoldDB" id="A0A3Q9UY88"/>
<keyword evidence="2" id="KW-0472">Membrane</keyword>
<dbReference type="KEGG" id="rfs:C1I64_08000"/>
<keyword evidence="2" id="KW-1133">Transmembrane helix</keyword>
<evidence type="ECO:0000313" key="4">
    <source>
        <dbReference type="Proteomes" id="UP000285317"/>
    </source>
</evidence>
<keyword evidence="2" id="KW-0812">Transmembrane</keyword>
<organism evidence="3 4">
    <name type="scientific">Rathayibacter festucae DSM 15932</name>
    <dbReference type="NCBI Taxonomy" id="1328866"/>
    <lineage>
        <taxon>Bacteria</taxon>
        <taxon>Bacillati</taxon>
        <taxon>Actinomycetota</taxon>
        <taxon>Actinomycetes</taxon>
        <taxon>Micrococcales</taxon>
        <taxon>Microbacteriaceae</taxon>
        <taxon>Rathayibacter</taxon>
    </lineage>
</organism>
<dbReference type="Proteomes" id="UP000285317">
    <property type="component" value="Chromosome"/>
</dbReference>
<feature type="region of interest" description="Disordered" evidence="1">
    <location>
        <begin position="87"/>
        <end position="116"/>
    </location>
</feature>
<evidence type="ECO:0000256" key="2">
    <source>
        <dbReference type="SAM" id="Phobius"/>
    </source>
</evidence>
<dbReference type="RefSeq" id="WP_127886865.1">
    <property type="nucleotide sequence ID" value="NZ_CP028137.1"/>
</dbReference>
<dbReference type="EMBL" id="CP028137">
    <property type="protein sequence ID" value="AZZ52005.1"/>
    <property type="molecule type" value="Genomic_DNA"/>
</dbReference>
<gene>
    <name evidence="3" type="ORF">C1I64_08000</name>
</gene>
<evidence type="ECO:0000313" key="3">
    <source>
        <dbReference type="EMBL" id="AZZ52005.1"/>
    </source>
</evidence>
<feature type="compositionally biased region" description="Low complexity" evidence="1">
    <location>
        <begin position="94"/>
        <end position="109"/>
    </location>
</feature>
<name>A0A3Q9UY88_9MICO</name>
<protein>
    <submittedName>
        <fullName evidence="3">DUF3099 domain-containing protein</fullName>
    </submittedName>
</protein>
<reference evidence="3 4" key="1">
    <citation type="submission" date="2018-03" db="EMBL/GenBank/DDBJ databases">
        <title>Bacteriophage NCPPB3778 and a type I-E CRISPR drive the evolution of the US Biological Select Agent, Rathayibacter toxicus.</title>
        <authorList>
            <person name="Davis E.W.II."/>
            <person name="Tabima J.F."/>
            <person name="Weisberg A.J."/>
            <person name="Dantas Lopes L."/>
            <person name="Wiseman M.S."/>
            <person name="Wiseman M.S."/>
            <person name="Pupko T."/>
            <person name="Belcher M.S."/>
            <person name="Sechler A.J."/>
            <person name="Tancos M.A."/>
            <person name="Schroeder B.K."/>
            <person name="Murray T.D."/>
            <person name="Luster D.G."/>
            <person name="Schneider W.L."/>
            <person name="Rogers E."/>
            <person name="Andreote F.D."/>
            <person name="Grunwald N.J."/>
            <person name="Putnam M.L."/>
            <person name="Chang J.H."/>
        </authorList>
    </citation>
    <scope>NUCLEOTIDE SEQUENCE [LARGE SCALE GENOMIC DNA]</scope>
    <source>
        <strain evidence="3 4">DSM 15932</strain>
    </source>
</reference>
<feature type="transmembrane region" description="Helical" evidence="2">
    <location>
        <begin position="48"/>
        <end position="68"/>
    </location>
</feature>
<sequence length="116" mass="12199">MKSRESLTSLPPSPSAARRSRAIKYSIAMGIRMVCVICLIFAQGWWLLFFALGAIVLPYFAVVLANVGSAGESGTVERPGAIVLSRPVPPYVPPTADDAAPSADAPEGGDPSEGRR</sequence>